<dbReference type="HOGENOM" id="CLU_007676_0_0_1"/>
<feature type="transmembrane region" description="Helical" evidence="12">
    <location>
        <begin position="553"/>
        <end position="572"/>
    </location>
</feature>
<dbReference type="GO" id="GO:0051377">
    <property type="term" value="F:mannose-ethanolamine phosphotransferase activity"/>
    <property type="evidence" value="ECO:0007669"/>
    <property type="project" value="UniProtKB-UniRule"/>
</dbReference>
<comment type="pathway">
    <text evidence="2 12">Glycolipid biosynthesis; glycosylphosphatidylinositol-anchor biosynthesis.</text>
</comment>
<evidence type="ECO:0000256" key="2">
    <source>
        <dbReference type="ARBA" id="ARBA00004687"/>
    </source>
</evidence>
<feature type="transmembrane region" description="Helical" evidence="12">
    <location>
        <begin position="803"/>
        <end position="826"/>
    </location>
</feature>
<keyword evidence="8 12" id="KW-0256">Endoplasmic reticulum</keyword>
<comment type="similarity">
    <text evidence="3 12">Belongs to the PIGG/PIGN/PIGO family. PIGN subfamily.</text>
</comment>
<feature type="transmembrane region" description="Helical" evidence="12">
    <location>
        <begin position="437"/>
        <end position="454"/>
    </location>
</feature>
<evidence type="ECO:0000256" key="7">
    <source>
        <dbReference type="ARBA" id="ARBA00022692"/>
    </source>
</evidence>
<dbReference type="GO" id="GO:0005789">
    <property type="term" value="C:endoplasmic reticulum membrane"/>
    <property type="evidence" value="ECO:0007669"/>
    <property type="project" value="UniProtKB-SubCell"/>
</dbReference>
<dbReference type="Gene3D" id="3.40.720.10">
    <property type="entry name" value="Alkaline Phosphatase, subunit A"/>
    <property type="match status" value="1"/>
</dbReference>
<keyword evidence="7 12" id="KW-0812">Transmembrane</keyword>
<evidence type="ECO:0000259" key="13">
    <source>
        <dbReference type="Pfam" id="PF04987"/>
    </source>
</evidence>
<accession>A0A087ZHE0</accession>
<feature type="transmembrane region" description="Helical" evidence="12">
    <location>
        <begin position="869"/>
        <end position="887"/>
    </location>
</feature>
<dbReference type="AlphaFoldDB" id="A0A087ZHE0"/>
<feature type="transmembrane region" description="Helical" evidence="12">
    <location>
        <begin position="610"/>
        <end position="628"/>
    </location>
</feature>
<keyword evidence="6 12" id="KW-0808">Transferase</keyword>
<evidence type="ECO:0000313" key="14">
    <source>
        <dbReference type="EnsemblMetazoa" id="ADAC008832-PA"/>
    </source>
</evidence>
<evidence type="ECO:0000256" key="5">
    <source>
        <dbReference type="ARBA" id="ARBA00022502"/>
    </source>
</evidence>
<feature type="transmembrane region" description="Helical" evidence="12">
    <location>
        <begin position="475"/>
        <end position="494"/>
    </location>
</feature>
<comment type="subcellular location">
    <subcellularLocation>
        <location evidence="1 12">Endoplasmic reticulum membrane</location>
        <topology evidence="1 12">Multi-pass membrane protein</topology>
    </subcellularLocation>
</comment>
<organism evidence="14 15">
    <name type="scientific">Anopheles darlingi</name>
    <name type="common">Mosquito</name>
    <dbReference type="NCBI Taxonomy" id="43151"/>
    <lineage>
        <taxon>Eukaryota</taxon>
        <taxon>Metazoa</taxon>
        <taxon>Ecdysozoa</taxon>
        <taxon>Arthropoda</taxon>
        <taxon>Hexapoda</taxon>
        <taxon>Insecta</taxon>
        <taxon>Pterygota</taxon>
        <taxon>Neoptera</taxon>
        <taxon>Endopterygota</taxon>
        <taxon>Diptera</taxon>
        <taxon>Nematocera</taxon>
        <taxon>Culicoidea</taxon>
        <taxon>Culicidae</taxon>
        <taxon>Anophelinae</taxon>
        <taxon>Anopheles</taxon>
    </lineage>
</organism>
<dbReference type="UniPathway" id="UPA00196"/>
<feature type="transmembrane region" description="Helical" evidence="12">
    <location>
        <begin position="671"/>
        <end position="688"/>
    </location>
</feature>
<feature type="transmembrane region" description="Helical" evidence="12">
    <location>
        <begin position="500"/>
        <end position="517"/>
    </location>
</feature>
<dbReference type="InterPro" id="IPR002591">
    <property type="entry name" value="Phosphodiest/P_Trfase"/>
</dbReference>
<dbReference type="InterPro" id="IPR017852">
    <property type="entry name" value="GPI_EtnP_transferase_1_C"/>
</dbReference>
<dbReference type="SUPFAM" id="SSF53649">
    <property type="entry name" value="Alkaline phosphatase-like"/>
    <property type="match status" value="1"/>
</dbReference>
<evidence type="ECO:0000256" key="10">
    <source>
        <dbReference type="ARBA" id="ARBA00023136"/>
    </source>
</evidence>
<evidence type="ECO:0000256" key="11">
    <source>
        <dbReference type="ARBA" id="ARBA00023180"/>
    </source>
</evidence>
<feature type="transmembrane region" description="Helical" evidence="12">
    <location>
        <begin position="524"/>
        <end position="547"/>
    </location>
</feature>
<feature type="transmembrane region" description="Helical" evidence="12">
    <location>
        <begin position="640"/>
        <end position="659"/>
    </location>
</feature>
<name>A0A087ZHE0_ANODA</name>
<evidence type="ECO:0000256" key="9">
    <source>
        <dbReference type="ARBA" id="ARBA00022989"/>
    </source>
</evidence>
<dbReference type="PANTHER" id="PTHR12250">
    <property type="entry name" value="PHOSPHATIDYLINOSITOL GLYCAN, CLASS N"/>
    <property type="match status" value="1"/>
</dbReference>
<dbReference type="Proteomes" id="UP000000673">
    <property type="component" value="Unassembled WGS sequence"/>
</dbReference>
<feature type="transmembrane region" description="Helical" evidence="12">
    <location>
        <begin position="765"/>
        <end position="783"/>
    </location>
</feature>
<reference evidence="14" key="2">
    <citation type="submission" date="2015-06" db="UniProtKB">
        <authorList>
            <consortium name="EnsemblMetazoa"/>
        </authorList>
    </citation>
    <scope>IDENTIFICATION</scope>
</reference>
<keyword evidence="9 12" id="KW-1133">Transmembrane helix</keyword>
<evidence type="ECO:0000256" key="1">
    <source>
        <dbReference type="ARBA" id="ARBA00004477"/>
    </source>
</evidence>
<keyword evidence="5 12" id="KW-0337">GPI-anchor biosynthesis</keyword>
<dbReference type="InterPro" id="IPR007070">
    <property type="entry name" value="GPI_EtnP_transferase_1"/>
</dbReference>
<dbReference type="EC" id="2.-.-.-" evidence="12"/>
<dbReference type="EnsemblMetazoa" id="ADAC008832-RA">
    <property type="protein sequence ID" value="ADAC008832-PA"/>
    <property type="gene ID" value="ADAC008832"/>
</dbReference>
<keyword evidence="11" id="KW-0325">Glycoprotein</keyword>
<dbReference type="InterPro" id="IPR017850">
    <property type="entry name" value="Alkaline_phosphatase_core_sf"/>
</dbReference>
<keyword evidence="15" id="KW-1185">Reference proteome</keyword>
<feature type="domain" description="GPI ethanolamine phosphate transferase 1 C-terminal" evidence="13">
    <location>
        <begin position="424"/>
        <end position="862"/>
    </location>
</feature>
<protein>
    <recommendedName>
        <fullName evidence="4 12">GPI ethanolamine phosphate transferase 1</fullName>
        <ecNumber evidence="12">2.-.-.-</ecNumber>
    </recommendedName>
</protein>
<comment type="function">
    <text evidence="12">Ethanolamine phosphate transferase involved in glycosylphosphatidylinositol-anchor biosynthesis. Transfers ethanolamine phosphate to the first alpha-1,4-linked mannose of the glycosylphosphatidylinositol precursor of GPI-anchor.</text>
</comment>
<dbReference type="GO" id="GO:0006506">
    <property type="term" value="P:GPI anchor biosynthetic process"/>
    <property type="evidence" value="ECO:0007669"/>
    <property type="project" value="UniProtKB-UniPathway"/>
</dbReference>
<dbReference type="PANTHER" id="PTHR12250:SF0">
    <property type="entry name" value="GPI ETHANOLAMINE PHOSPHATE TRANSFERASE 1"/>
    <property type="match status" value="1"/>
</dbReference>
<reference evidence="15" key="1">
    <citation type="journal article" date="2010" name="BMC Genomics">
        <title>Combination of measures distinguishes pre-miRNAs from other stem-loops in the genome of the newly sequenced Anopheles darlingi.</title>
        <authorList>
            <person name="Mendes N.D."/>
            <person name="Freitas A.T."/>
            <person name="Vasconcelos A.T."/>
            <person name="Sagot M.F."/>
        </authorList>
    </citation>
    <scope>NUCLEOTIDE SEQUENCE</scope>
</reference>
<dbReference type="Pfam" id="PF01663">
    <property type="entry name" value="Phosphodiest"/>
    <property type="match status" value="1"/>
</dbReference>
<evidence type="ECO:0000256" key="3">
    <source>
        <dbReference type="ARBA" id="ARBA00008400"/>
    </source>
</evidence>
<dbReference type="Pfam" id="PF04987">
    <property type="entry name" value="PigN"/>
    <property type="match status" value="1"/>
</dbReference>
<sequence>MKLFLLAIAIHVIFLLSIFYIHFQSPIIQELPVGRESDRPPADRLVLFVGDGLRAESFLKHNLSRTKYLRKILSTNGVFGISNTRVPTESRPGHAALLGGVHEDPSAVFKGWKENPVEFDSVLNRSSASWCWGSPDIVNMFSQGATDGRVHTDAYAAHDELFAQSANTSLLDIWVFDRVRRFLSDSATGQDALSRKKVIFFLHLLGLDTAGHVYKPNSLLFTENLITVDKGIESTVALVERSTGYDGRTAYIFTSDHGMTDKGSHGSGDTFETETPFVAWGAGIGSWNRTTLKTTDMSNLFQLDGHSIPVAQFSQADIAPFISAVLGIAVPKNNLGILPRQLLNVSEEYATWAMWNNAEQLLQQYYHWQKEAEQKTFQSLATTKQNNFKIMIENFVGQIESLTEEGKYIQAQKMCDMLMSLTLEAIRYFQRYYQSELLFALTMMMLGWILMLTRQTFTVTNKNKLEGSSNKTSRTVGYVLSGLVGFLVLILNIAQKTPSLAIFYFLVPVAVWGYVVIQWREYKVLFTLQYILYAVGFIIFAEALVFSFMEPRLLGVLLFIHCCVVTVGMKSIENGETNLLRSVRIRWICGSLLLIAFPLIPKVGRIDSNVYMLITSIIVWTVANMVIIRTLTLPKFLARASIMVHLLNSVNMLYIVYAIESNLSIPLRNRALCWIFSVLGILLPLFTRSTIADRMLGLISGLSIPYTMLSLSYEPLFLLSFCLTLYGWLEAECLITHGTLMHHSTRFSSSQKQALSIGVQQTRQTWAFILLLLTSFFGTGNLATVSSFDPNWVRCFVATFSPFTMMGLIILKLLIPVVLAVCTLRAIVIVTSVPKNKLFTLTLILCDVMCLNFFFLVRNEGSWLDIGTSISHFVIMQCTTIVIMMLYEFSRLITEWSFVDANTQTEGLPVSNKITRRRSI</sequence>
<keyword evidence="10 12" id="KW-0472">Membrane</keyword>
<evidence type="ECO:0000313" key="15">
    <source>
        <dbReference type="Proteomes" id="UP000000673"/>
    </source>
</evidence>
<feature type="transmembrane region" description="Helical" evidence="12">
    <location>
        <begin position="838"/>
        <end position="857"/>
    </location>
</feature>
<evidence type="ECO:0000256" key="8">
    <source>
        <dbReference type="ARBA" id="ARBA00022824"/>
    </source>
</evidence>
<evidence type="ECO:0000256" key="6">
    <source>
        <dbReference type="ARBA" id="ARBA00022679"/>
    </source>
</evidence>
<evidence type="ECO:0000256" key="4">
    <source>
        <dbReference type="ARBA" id="ARBA00020831"/>
    </source>
</evidence>
<dbReference type="CDD" id="cd16020">
    <property type="entry name" value="GPI_EPT_1"/>
    <property type="match status" value="1"/>
</dbReference>
<feature type="transmembrane region" description="Helical" evidence="12">
    <location>
        <begin position="584"/>
        <end position="604"/>
    </location>
</feature>
<dbReference type="InterPro" id="IPR037671">
    <property type="entry name" value="PIGN_N"/>
</dbReference>
<proteinExistence type="inferred from homology"/>
<evidence type="ECO:0000256" key="12">
    <source>
        <dbReference type="RuleBase" id="RU367138"/>
    </source>
</evidence>